<evidence type="ECO:0000313" key="2">
    <source>
        <dbReference type="Proteomes" id="UP000694892"/>
    </source>
</evidence>
<gene>
    <name evidence="1" type="ORF">XELAEV_18041876mg</name>
</gene>
<protein>
    <submittedName>
        <fullName evidence="1">Uncharacterized protein</fullName>
    </submittedName>
</protein>
<accession>A0A974C382</accession>
<name>A0A974C382_XENLA</name>
<dbReference type="EMBL" id="CM004481">
    <property type="protein sequence ID" value="OCT65636.1"/>
    <property type="molecule type" value="Genomic_DNA"/>
</dbReference>
<dbReference type="Proteomes" id="UP000694892">
    <property type="component" value="Chromosome 8S"/>
</dbReference>
<reference evidence="2" key="1">
    <citation type="journal article" date="2016" name="Nature">
        <title>Genome evolution in the allotetraploid frog Xenopus laevis.</title>
        <authorList>
            <person name="Session A.M."/>
            <person name="Uno Y."/>
            <person name="Kwon T."/>
            <person name="Chapman J.A."/>
            <person name="Toyoda A."/>
            <person name="Takahashi S."/>
            <person name="Fukui A."/>
            <person name="Hikosaka A."/>
            <person name="Suzuki A."/>
            <person name="Kondo M."/>
            <person name="van Heeringen S.J."/>
            <person name="Quigley I."/>
            <person name="Heinz S."/>
            <person name="Ogino H."/>
            <person name="Ochi H."/>
            <person name="Hellsten U."/>
            <person name="Lyons J.B."/>
            <person name="Simakov O."/>
            <person name="Putnam N."/>
            <person name="Stites J."/>
            <person name="Kuroki Y."/>
            <person name="Tanaka T."/>
            <person name="Michiue T."/>
            <person name="Watanabe M."/>
            <person name="Bogdanovic O."/>
            <person name="Lister R."/>
            <person name="Georgiou G."/>
            <person name="Paranjpe S.S."/>
            <person name="van Kruijsbergen I."/>
            <person name="Shu S."/>
            <person name="Carlson J."/>
            <person name="Kinoshita T."/>
            <person name="Ohta Y."/>
            <person name="Mawaribuchi S."/>
            <person name="Jenkins J."/>
            <person name="Grimwood J."/>
            <person name="Schmutz J."/>
            <person name="Mitros T."/>
            <person name="Mozaffari S.V."/>
            <person name="Suzuki Y."/>
            <person name="Haramoto Y."/>
            <person name="Yamamoto T.S."/>
            <person name="Takagi C."/>
            <person name="Heald R."/>
            <person name="Miller K."/>
            <person name="Haudenschild C."/>
            <person name="Kitzman J."/>
            <person name="Nakayama T."/>
            <person name="Izutsu Y."/>
            <person name="Robert J."/>
            <person name="Fortriede J."/>
            <person name="Burns K."/>
            <person name="Lotay V."/>
            <person name="Karimi K."/>
            <person name="Yasuoka Y."/>
            <person name="Dichmann D.S."/>
            <person name="Flajnik M.F."/>
            <person name="Houston D.W."/>
            <person name="Shendure J."/>
            <person name="DuPasquier L."/>
            <person name="Vize P.D."/>
            <person name="Zorn A.M."/>
            <person name="Ito M."/>
            <person name="Marcotte E.M."/>
            <person name="Wallingford J.B."/>
            <person name="Ito Y."/>
            <person name="Asashima M."/>
            <person name="Ueno N."/>
            <person name="Matsuda Y."/>
            <person name="Veenstra G.J."/>
            <person name="Fujiyama A."/>
            <person name="Harland R.M."/>
            <person name="Taira M."/>
            <person name="Rokhsar D.S."/>
        </authorList>
    </citation>
    <scope>NUCLEOTIDE SEQUENCE [LARGE SCALE GENOMIC DNA]</scope>
    <source>
        <strain evidence="2">J</strain>
    </source>
</reference>
<proteinExistence type="predicted"/>
<evidence type="ECO:0000313" key="1">
    <source>
        <dbReference type="EMBL" id="OCT65636.1"/>
    </source>
</evidence>
<sequence length="76" mass="8259">MDEITQCVFSGTSLTYTVTSWPVPQTSEQTMKGVSAIKSQTKIIGLCSNSSYDLTDLKSNHSYLLKVSPNCQGPVL</sequence>
<organism evidence="1 2">
    <name type="scientific">Xenopus laevis</name>
    <name type="common">African clawed frog</name>
    <dbReference type="NCBI Taxonomy" id="8355"/>
    <lineage>
        <taxon>Eukaryota</taxon>
        <taxon>Metazoa</taxon>
        <taxon>Chordata</taxon>
        <taxon>Craniata</taxon>
        <taxon>Vertebrata</taxon>
        <taxon>Euteleostomi</taxon>
        <taxon>Amphibia</taxon>
        <taxon>Batrachia</taxon>
        <taxon>Anura</taxon>
        <taxon>Pipoidea</taxon>
        <taxon>Pipidae</taxon>
        <taxon>Xenopodinae</taxon>
        <taxon>Xenopus</taxon>
        <taxon>Xenopus</taxon>
    </lineage>
</organism>
<dbReference type="AlphaFoldDB" id="A0A974C382"/>